<feature type="transmembrane region" description="Helical" evidence="1">
    <location>
        <begin position="6"/>
        <end position="28"/>
    </location>
</feature>
<reference evidence="2" key="2">
    <citation type="journal article" date="2015" name="Data Brief">
        <title>Shoot transcriptome of the giant reed, Arundo donax.</title>
        <authorList>
            <person name="Barrero R.A."/>
            <person name="Guerrero F.D."/>
            <person name="Moolhuijzen P."/>
            <person name="Goolsby J.A."/>
            <person name="Tidwell J."/>
            <person name="Bellgard S.E."/>
            <person name="Bellgard M.I."/>
        </authorList>
    </citation>
    <scope>NUCLEOTIDE SEQUENCE</scope>
    <source>
        <tissue evidence="2">Shoot tissue taken approximately 20 cm above the soil surface</tissue>
    </source>
</reference>
<evidence type="ECO:0000313" key="2">
    <source>
        <dbReference type="EMBL" id="JAD59915.1"/>
    </source>
</evidence>
<accession>A0A0A9BF92</accession>
<name>A0A0A9BF92_ARUDO</name>
<sequence>MKHQYLVLAFKFALIKLIIDLPILFFGLDANRLCELCLFDHLSS</sequence>
<keyword evidence="1" id="KW-0812">Transmembrane</keyword>
<keyword evidence="1" id="KW-0472">Membrane</keyword>
<protein>
    <submittedName>
        <fullName evidence="2">Uncharacterized protein</fullName>
    </submittedName>
</protein>
<dbReference type="EMBL" id="GBRH01237980">
    <property type="protein sequence ID" value="JAD59915.1"/>
    <property type="molecule type" value="Transcribed_RNA"/>
</dbReference>
<dbReference type="AlphaFoldDB" id="A0A0A9BF92"/>
<keyword evidence="1" id="KW-1133">Transmembrane helix</keyword>
<proteinExistence type="predicted"/>
<organism evidence="2">
    <name type="scientific">Arundo donax</name>
    <name type="common">Giant reed</name>
    <name type="synonym">Donax arundinaceus</name>
    <dbReference type="NCBI Taxonomy" id="35708"/>
    <lineage>
        <taxon>Eukaryota</taxon>
        <taxon>Viridiplantae</taxon>
        <taxon>Streptophyta</taxon>
        <taxon>Embryophyta</taxon>
        <taxon>Tracheophyta</taxon>
        <taxon>Spermatophyta</taxon>
        <taxon>Magnoliopsida</taxon>
        <taxon>Liliopsida</taxon>
        <taxon>Poales</taxon>
        <taxon>Poaceae</taxon>
        <taxon>PACMAD clade</taxon>
        <taxon>Arundinoideae</taxon>
        <taxon>Arundineae</taxon>
        <taxon>Arundo</taxon>
    </lineage>
</organism>
<reference evidence="2" key="1">
    <citation type="submission" date="2014-09" db="EMBL/GenBank/DDBJ databases">
        <authorList>
            <person name="Magalhaes I.L.F."/>
            <person name="Oliveira U."/>
            <person name="Santos F.R."/>
            <person name="Vidigal T.H.D.A."/>
            <person name="Brescovit A.D."/>
            <person name="Santos A.J."/>
        </authorList>
    </citation>
    <scope>NUCLEOTIDE SEQUENCE</scope>
    <source>
        <tissue evidence="2">Shoot tissue taken approximately 20 cm above the soil surface</tissue>
    </source>
</reference>
<evidence type="ECO:0000256" key="1">
    <source>
        <dbReference type="SAM" id="Phobius"/>
    </source>
</evidence>